<dbReference type="AlphaFoldDB" id="A0A9P7CEU1"/>
<name>A0A9P7CEU1_9FUNG</name>
<evidence type="ECO:0000313" key="3">
    <source>
        <dbReference type="Proteomes" id="UP000740926"/>
    </source>
</evidence>
<feature type="region of interest" description="Disordered" evidence="1">
    <location>
        <begin position="229"/>
        <end position="253"/>
    </location>
</feature>
<dbReference type="Proteomes" id="UP000740926">
    <property type="component" value="Unassembled WGS sequence"/>
</dbReference>
<accession>A0A9P7CEU1</accession>
<feature type="region of interest" description="Disordered" evidence="1">
    <location>
        <begin position="44"/>
        <end position="64"/>
    </location>
</feature>
<keyword evidence="3" id="KW-1185">Reference proteome</keyword>
<evidence type="ECO:0000313" key="2">
    <source>
        <dbReference type="EMBL" id="KAG1549218.1"/>
    </source>
</evidence>
<organism evidence="2 3">
    <name type="scientific">Rhizopus delemar</name>
    <dbReference type="NCBI Taxonomy" id="936053"/>
    <lineage>
        <taxon>Eukaryota</taxon>
        <taxon>Fungi</taxon>
        <taxon>Fungi incertae sedis</taxon>
        <taxon>Mucoromycota</taxon>
        <taxon>Mucoromycotina</taxon>
        <taxon>Mucoromycetes</taxon>
        <taxon>Mucorales</taxon>
        <taxon>Mucorineae</taxon>
        <taxon>Rhizopodaceae</taxon>
        <taxon>Rhizopus</taxon>
    </lineage>
</organism>
<comment type="caution">
    <text evidence="2">The sequence shown here is derived from an EMBL/GenBank/DDBJ whole genome shotgun (WGS) entry which is preliminary data.</text>
</comment>
<protein>
    <submittedName>
        <fullName evidence="2">Uncharacterized protein</fullName>
    </submittedName>
</protein>
<evidence type="ECO:0000256" key="1">
    <source>
        <dbReference type="SAM" id="MobiDB-lite"/>
    </source>
</evidence>
<proteinExistence type="predicted"/>
<gene>
    <name evidence="2" type="ORF">G6F50_013376</name>
</gene>
<reference evidence="2 3" key="1">
    <citation type="journal article" date="2020" name="Microb. Genom.">
        <title>Genetic diversity of clinical and environmental Mucorales isolates obtained from an investigation of mucormycosis cases among solid organ transplant recipients.</title>
        <authorList>
            <person name="Nguyen M.H."/>
            <person name="Kaul D."/>
            <person name="Muto C."/>
            <person name="Cheng S.J."/>
            <person name="Richter R.A."/>
            <person name="Bruno V.M."/>
            <person name="Liu G."/>
            <person name="Beyhan S."/>
            <person name="Sundermann A.J."/>
            <person name="Mounaud S."/>
            <person name="Pasculle A.W."/>
            <person name="Nierman W.C."/>
            <person name="Driscoll E."/>
            <person name="Cumbie R."/>
            <person name="Clancy C.J."/>
            <person name="Dupont C.L."/>
        </authorList>
    </citation>
    <scope>NUCLEOTIDE SEQUENCE [LARGE SCALE GENOMIC DNA]</scope>
    <source>
        <strain evidence="2 3">GL24</strain>
    </source>
</reference>
<dbReference type="EMBL" id="JAANIU010005202">
    <property type="protein sequence ID" value="KAG1549218.1"/>
    <property type="molecule type" value="Genomic_DNA"/>
</dbReference>
<sequence length="391" mass="41134">MNVASYSYALYVLSWRPVRQASRRSGDPDGHPLSRPVRCARHGRACPGRVAGPPAAADDRHRHHHPAVATARQLCAGRCGVGHLRADLRVAVAAGVARRRPVRPGTGAAVGRRGQRDRPAVAAGLPRDGGAGCDAVRRGDAGRLHAQRVGDGARALDRDPSRASGVADRVLAGDGIRRGHLHRRATAVGGAGGGGVAAGRRAGGGPAACSGRGCAGAGSQSEPVLSRCEVHPGHHRHPQPPEPAGGDTGRRAHAGAGLDGERCQPCLQQLVWLRRGQCCACSRGRRELPVAGTAGRQRLAHHHAHRDHRQHLGCRGTPDLPAGQRRAQHRKRAARLPGKPPQYAPAAVRAGFAQRHPQRGATGVHRDRFGHGERAEQFHQLGPAVQQCLPG</sequence>
<feature type="region of interest" description="Disordered" evidence="1">
    <location>
        <begin position="103"/>
        <end position="126"/>
    </location>
</feature>